<comment type="caution">
    <text evidence="5">The sequence shown here is derived from an EMBL/GenBank/DDBJ whole genome shotgun (WGS) entry which is preliminary data.</text>
</comment>
<feature type="compositionally biased region" description="Basic and acidic residues" evidence="3">
    <location>
        <begin position="208"/>
        <end position="219"/>
    </location>
</feature>
<evidence type="ECO:0000313" key="6">
    <source>
        <dbReference type="Proteomes" id="UP000319731"/>
    </source>
</evidence>
<proteinExistence type="predicted"/>
<feature type="compositionally biased region" description="Basic and acidic residues" evidence="3">
    <location>
        <begin position="1"/>
        <end position="11"/>
    </location>
</feature>
<dbReference type="GeneID" id="42006477"/>
<dbReference type="GO" id="GO:0005085">
    <property type="term" value="F:guanyl-nucleotide exchange factor activity"/>
    <property type="evidence" value="ECO:0007669"/>
    <property type="project" value="UniProtKB-KW"/>
</dbReference>
<dbReference type="InterPro" id="IPR023578">
    <property type="entry name" value="Ras_GEF_dom_sf"/>
</dbReference>
<feature type="region of interest" description="Disordered" evidence="3">
    <location>
        <begin position="93"/>
        <end position="120"/>
    </location>
</feature>
<name>A0A507C1H8_9FUNG</name>
<evidence type="ECO:0000256" key="2">
    <source>
        <dbReference type="PROSITE-ProRule" id="PRU00168"/>
    </source>
</evidence>
<dbReference type="AlphaFoldDB" id="A0A507C1H8"/>
<feature type="domain" description="Ras-GEF" evidence="4">
    <location>
        <begin position="296"/>
        <end position="522"/>
    </location>
</feature>
<feature type="compositionally biased region" description="Low complexity" evidence="3">
    <location>
        <begin position="22"/>
        <end position="37"/>
    </location>
</feature>
<feature type="region of interest" description="Disordered" evidence="3">
    <location>
        <begin position="1"/>
        <end position="62"/>
    </location>
</feature>
<keyword evidence="1 2" id="KW-0344">Guanine-nucleotide releasing factor</keyword>
<dbReference type="EMBL" id="QEAO01000045">
    <property type="protein sequence ID" value="TPX31425.1"/>
    <property type="molecule type" value="Genomic_DNA"/>
</dbReference>
<dbReference type="PANTHER" id="PTHR23113:SF368">
    <property type="entry name" value="CELL DIVISION CONTROL PROTEIN 25"/>
    <property type="match status" value="1"/>
</dbReference>
<reference evidence="5 6" key="1">
    <citation type="journal article" date="2019" name="Sci. Rep.">
        <title>Comparative genomics of chytrid fungi reveal insights into the obligate biotrophic and pathogenic lifestyle of Synchytrium endobioticum.</title>
        <authorList>
            <person name="van de Vossenberg B.T.L.H."/>
            <person name="Warris S."/>
            <person name="Nguyen H.D.T."/>
            <person name="van Gent-Pelzer M.P.E."/>
            <person name="Joly D.L."/>
            <person name="van de Geest H.C."/>
            <person name="Bonants P.J.M."/>
            <person name="Smith D.S."/>
            <person name="Levesque C.A."/>
            <person name="van der Lee T.A.J."/>
        </authorList>
    </citation>
    <scope>NUCLEOTIDE SEQUENCE [LARGE SCALE GENOMIC DNA]</scope>
    <source>
        <strain evidence="5 6">JEL517</strain>
    </source>
</reference>
<feature type="compositionally biased region" description="Basic and acidic residues" evidence="3">
    <location>
        <begin position="504"/>
        <end position="521"/>
    </location>
</feature>
<evidence type="ECO:0000259" key="4">
    <source>
        <dbReference type="PROSITE" id="PS50009"/>
    </source>
</evidence>
<dbReference type="SUPFAM" id="SSF48366">
    <property type="entry name" value="Ras GEF"/>
    <property type="match status" value="1"/>
</dbReference>
<dbReference type="OrthoDB" id="546434at2759"/>
<organism evidence="5 6">
    <name type="scientific">Synchytrium microbalum</name>
    <dbReference type="NCBI Taxonomy" id="1806994"/>
    <lineage>
        <taxon>Eukaryota</taxon>
        <taxon>Fungi</taxon>
        <taxon>Fungi incertae sedis</taxon>
        <taxon>Chytridiomycota</taxon>
        <taxon>Chytridiomycota incertae sedis</taxon>
        <taxon>Chytridiomycetes</taxon>
        <taxon>Synchytriales</taxon>
        <taxon>Synchytriaceae</taxon>
        <taxon>Synchytrium</taxon>
    </lineage>
</organism>
<accession>A0A507C1H8</accession>
<dbReference type="Pfam" id="PF00617">
    <property type="entry name" value="RasGEF"/>
    <property type="match status" value="1"/>
</dbReference>
<dbReference type="InterPro" id="IPR001895">
    <property type="entry name" value="RASGEF_cat_dom"/>
</dbReference>
<keyword evidence="6" id="KW-1185">Reference proteome</keyword>
<dbReference type="Gene3D" id="1.10.840.10">
    <property type="entry name" value="Ras guanine-nucleotide exchange factors catalytic domain"/>
    <property type="match status" value="1"/>
</dbReference>
<dbReference type="SMART" id="SM00147">
    <property type="entry name" value="RasGEF"/>
    <property type="match status" value="1"/>
</dbReference>
<dbReference type="InterPro" id="IPR008937">
    <property type="entry name" value="Ras-like_GEF"/>
</dbReference>
<dbReference type="PANTHER" id="PTHR23113">
    <property type="entry name" value="GUANINE NUCLEOTIDE EXCHANGE FACTOR"/>
    <property type="match status" value="1"/>
</dbReference>
<evidence type="ECO:0000256" key="1">
    <source>
        <dbReference type="ARBA" id="ARBA00022658"/>
    </source>
</evidence>
<dbReference type="GO" id="GO:0005886">
    <property type="term" value="C:plasma membrane"/>
    <property type="evidence" value="ECO:0007669"/>
    <property type="project" value="TreeGrafter"/>
</dbReference>
<feature type="compositionally biased region" description="Polar residues" evidence="3">
    <location>
        <begin position="197"/>
        <end position="207"/>
    </location>
</feature>
<feature type="compositionally biased region" description="Pro residues" evidence="3">
    <location>
        <begin position="38"/>
        <end position="52"/>
    </location>
</feature>
<feature type="compositionally biased region" description="Polar residues" evidence="3">
    <location>
        <begin position="152"/>
        <end position="161"/>
    </location>
</feature>
<dbReference type="RefSeq" id="XP_031022861.1">
    <property type="nucleotide sequence ID" value="XM_031171180.1"/>
</dbReference>
<dbReference type="STRING" id="1806994.A0A507C1H8"/>
<dbReference type="InterPro" id="IPR036964">
    <property type="entry name" value="RASGEF_cat_dom_sf"/>
</dbReference>
<evidence type="ECO:0000313" key="5">
    <source>
        <dbReference type="EMBL" id="TPX31425.1"/>
    </source>
</evidence>
<protein>
    <recommendedName>
        <fullName evidence="4">Ras-GEF domain-containing protein</fullName>
    </recommendedName>
</protein>
<feature type="region of interest" description="Disordered" evidence="3">
    <location>
        <begin position="152"/>
        <end position="224"/>
    </location>
</feature>
<dbReference type="Proteomes" id="UP000319731">
    <property type="component" value="Unassembled WGS sequence"/>
</dbReference>
<gene>
    <name evidence="5" type="ORF">SmJEL517_g05254</name>
</gene>
<dbReference type="GO" id="GO:0007265">
    <property type="term" value="P:Ras protein signal transduction"/>
    <property type="evidence" value="ECO:0007669"/>
    <property type="project" value="TreeGrafter"/>
</dbReference>
<sequence length="535" mass="59740">MAHRQDSKDEQPISPTLERQRMYAPQYQYPPQQQYYQPMPPPGSRPYYPPPGQQVYAQPYPGPYHPQAPYGAGPYAPAGMYYPPHNGYNPAADPGYYMPTQGDPYYDPQPTGQPPAYGNQGVPPHLIPVPRPTVEELNYRTSSIPTGYSAAPQTIQQQHSPAVSPIPSPNMQHAPPSHRASVASFASGRESIISIANPPSDTNSNSNGHRDGAGNKQDDSQGYLPVIPASPLILQQQTIGKTLSGAEATLAKAIEQRQDLATIRRLTENVNVGKSKLEAVGRAIREAQSKLVTDITPKEMAVAITAFDSDMLEFIRPTDLANHAADPQHPPYPIKSSLDFGYYIRRLVQITVVVPSIAASRVRAIQHWMDVAKELQKLRNFQSYGAVVSGLKSPCVQRLEGTWSQLSKRQLSVWNELRHNMSSDDSFKIYRNMLSMSRPPCIPRLDIFLHALSAPGGLEPGKKEYDFYRSKTYEKDLESRDPAIQHWIVVQNWKSEEALNTLAEKQEPGKDRKDTDEKERQQWLSRLTRAGELNG</sequence>
<dbReference type="PROSITE" id="PS50009">
    <property type="entry name" value="RASGEF_CAT"/>
    <property type="match status" value="1"/>
</dbReference>
<evidence type="ECO:0000256" key="3">
    <source>
        <dbReference type="SAM" id="MobiDB-lite"/>
    </source>
</evidence>
<feature type="region of interest" description="Disordered" evidence="3">
    <location>
        <begin position="503"/>
        <end position="535"/>
    </location>
</feature>